<reference evidence="1" key="1">
    <citation type="submission" date="2022-10" db="EMBL/GenBank/DDBJ databases">
        <title>Culturing micro-colonial fungi from biological soil crusts in the Mojave desert and describing Neophaeococcomyces mojavensis, and introducing the new genera and species Taxawa tesnikishii.</title>
        <authorList>
            <person name="Kurbessoian T."/>
            <person name="Stajich J.E."/>
        </authorList>
    </citation>
    <scope>NUCLEOTIDE SEQUENCE</scope>
    <source>
        <strain evidence="1">JES_112</strain>
    </source>
</reference>
<gene>
    <name evidence="1" type="ORF">H2198_010412</name>
</gene>
<sequence>MEEYIKNVGSPDGDASLSSPERPSTDTGDQSLSPIAARPMYLEHLMRQPLVVKLQRPRRISDAEWTTIRLIFTRLSKIMPLEEVRKHFRKRYECNANRPKSLRYMYAWILSSRGVAEAVKTAEAVEAAKAAQADEALIKYLRFFTRSFTKAMSALEVSLSGNVSTLSELSTTDNEIEVCEDILLDLFNGDNNHWDLLGAPYHLESTTPDAKKRKLSTFFEDLEHEHEHESGQPQIPHSTDEQGLDQVSHLVDLLNAYPVVARMLQLDRTSLGQARSSMTNSTRMILDQALDRLKAWPPINSTLTDNYSITPKPSHGDFETGIQSRILGRGTTPTQDLTIPSFDFLLASPPSDGICLVPAYEPLLDSAFPSVHAASDSPSPTVSRSASIETHVQPRASRPPLAEITCVLCGVAELPDAVSSAESDYEVAKNAVSGLPSVELMGAPDQSRSAALKGLAYSGGKATGGEMNDGDGNDGGSGERGEQSPGKPNGNGAGSGFDGTSGLENWYNHIDLACTEFVANPTQNRDCSVVVLKSISAVVQHLKRNHNTHICGKCCQLTSDHALQCHRNGSAKCSKWRQIFEKTNRGRGIPYSPYLRDHLDLITAIYTTDLLKFLGPGFAYMIGDRIAQHLDQDTSLIPRAQLTTIRALKLALFGESGCFTEYYETTNEEIFASLQSFLNWMRQQQVALISPPDSGYGGSPDFATRNQIVQANINGTPFSYSPYPTSTNNSSP</sequence>
<comment type="caution">
    <text evidence="1">The sequence shown here is derived from an EMBL/GenBank/DDBJ whole genome shotgun (WGS) entry which is preliminary data.</text>
</comment>
<proteinExistence type="predicted"/>
<organism evidence="1 2">
    <name type="scientific">Neophaeococcomyces mojaviensis</name>
    <dbReference type="NCBI Taxonomy" id="3383035"/>
    <lineage>
        <taxon>Eukaryota</taxon>
        <taxon>Fungi</taxon>
        <taxon>Dikarya</taxon>
        <taxon>Ascomycota</taxon>
        <taxon>Pezizomycotina</taxon>
        <taxon>Eurotiomycetes</taxon>
        <taxon>Chaetothyriomycetidae</taxon>
        <taxon>Chaetothyriales</taxon>
        <taxon>Chaetothyriales incertae sedis</taxon>
        <taxon>Neophaeococcomyces</taxon>
    </lineage>
</organism>
<evidence type="ECO:0000313" key="2">
    <source>
        <dbReference type="Proteomes" id="UP001172386"/>
    </source>
</evidence>
<name>A0ACC2ZRP9_9EURO</name>
<evidence type="ECO:0000313" key="1">
    <source>
        <dbReference type="EMBL" id="KAJ9650277.1"/>
    </source>
</evidence>
<accession>A0ACC2ZRP9</accession>
<keyword evidence="2" id="KW-1185">Reference proteome</keyword>
<protein>
    <submittedName>
        <fullName evidence="1">Uncharacterized protein</fullName>
    </submittedName>
</protein>
<dbReference type="Proteomes" id="UP001172386">
    <property type="component" value="Unassembled WGS sequence"/>
</dbReference>
<dbReference type="EMBL" id="JAPDRQ010000361">
    <property type="protein sequence ID" value="KAJ9650277.1"/>
    <property type="molecule type" value="Genomic_DNA"/>
</dbReference>